<evidence type="ECO:0000256" key="1">
    <source>
        <dbReference type="ARBA" id="ARBA00004651"/>
    </source>
</evidence>
<dbReference type="PANTHER" id="PTHR36115:SF9">
    <property type="entry name" value="LMO1584 PROTEIN"/>
    <property type="match status" value="1"/>
</dbReference>
<protein>
    <submittedName>
        <fullName evidence="8">RDD family protein</fullName>
    </submittedName>
</protein>
<name>A0ABS9H4Q6_9BACL</name>
<keyword evidence="3 6" id="KW-0812">Transmembrane</keyword>
<evidence type="ECO:0000256" key="3">
    <source>
        <dbReference type="ARBA" id="ARBA00022692"/>
    </source>
</evidence>
<dbReference type="PANTHER" id="PTHR36115">
    <property type="entry name" value="PROLINE-RICH ANTIGEN HOMOLOG-RELATED"/>
    <property type="match status" value="1"/>
</dbReference>
<feature type="domain" description="RDD" evidence="7">
    <location>
        <begin position="11"/>
        <end position="132"/>
    </location>
</feature>
<feature type="transmembrane region" description="Helical" evidence="6">
    <location>
        <begin position="95"/>
        <end position="119"/>
    </location>
</feature>
<dbReference type="InterPro" id="IPR051791">
    <property type="entry name" value="Pra-immunoreactive"/>
</dbReference>
<feature type="transmembrane region" description="Helical" evidence="6">
    <location>
        <begin position="55"/>
        <end position="74"/>
    </location>
</feature>
<proteinExistence type="predicted"/>
<evidence type="ECO:0000313" key="9">
    <source>
        <dbReference type="Proteomes" id="UP001649381"/>
    </source>
</evidence>
<evidence type="ECO:0000259" key="7">
    <source>
        <dbReference type="Pfam" id="PF06271"/>
    </source>
</evidence>
<dbReference type="Proteomes" id="UP001649381">
    <property type="component" value="Unassembled WGS sequence"/>
</dbReference>
<organism evidence="8 9">
    <name type="scientific">Pseudalkalibacillus berkeleyi</name>
    <dbReference type="NCBI Taxonomy" id="1069813"/>
    <lineage>
        <taxon>Bacteria</taxon>
        <taxon>Bacillati</taxon>
        <taxon>Bacillota</taxon>
        <taxon>Bacilli</taxon>
        <taxon>Bacillales</taxon>
        <taxon>Fictibacillaceae</taxon>
        <taxon>Pseudalkalibacillus</taxon>
    </lineage>
</organism>
<evidence type="ECO:0000256" key="2">
    <source>
        <dbReference type="ARBA" id="ARBA00022475"/>
    </source>
</evidence>
<evidence type="ECO:0000256" key="5">
    <source>
        <dbReference type="ARBA" id="ARBA00023136"/>
    </source>
</evidence>
<keyword evidence="2" id="KW-1003">Cell membrane</keyword>
<evidence type="ECO:0000256" key="4">
    <source>
        <dbReference type="ARBA" id="ARBA00022989"/>
    </source>
</evidence>
<dbReference type="RefSeq" id="WP_236337528.1">
    <property type="nucleotide sequence ID" value="NZ_JAKIJS010000001.1"/>
</dbReference>
<comment type="subcellular location">
    <subcellularLocation>
        <location evidence="1">Cell membrane</location>
        <topology evidence="1">Multi-pass membrane protein</topology>
    </subcellularLocation>
</comment>
<feature type="transmembrane region" description="Helical" evidence="6">
    <location>
        <begin position="21"/>
        <end position="43"/>
    </location>
</feature>
<keyword evidence="5 6" id="KW-0472">Membrane</keyword>
<gene>
    <name evidence="8" type="ORF">L2716_14495</name>
</gene>
<keyword evidence="4 6" id="KW-1133">Transmembrane helix</keyword>
<accession>A0ABS9H4Q6</accession>
<dbReference type="Pfam" id="PF06271">
    <property type="entry name" value="RDD"/>
    <property type="match status" value="1"/>
</dbReference>
<sequence>MKQNRPNIQVYATIWQRLLALTVDLVVVTAPLAVISFLVFGNWRGDWVTIAIEVLYWLAVPVLTRGYTIGKWMAGIRIEMRKGSPPGYFCTLLRYGVVPFFYVVSFGGLLLVSIGMMVLRTDRKSLHDLVANTVVVKGNSPKYVPKQSQISA</sequence>
<dbReference type="InterPro" id="IPR010432">
    <property type="entry name" value="RDD"/>
</dbReference>
<comment type="caution">
    <text evidence="8">The sequence shown here is derived from an EMBL/GenBank/DDBJ whole genome shotgun (WGS) entry which is preliminary data.</text>
</comment>
<dbReference type="EMBL" id="JAKIJS010000001">
    <property type="protein sequence ID" value="MCF6138945.1"/>
    <property type="molecule type" value="Genomic_DNA"/>
</dbReference>
<evidence type="ECO:0000313" key="8">
    <source>
        <dbReference type="EMBL" id="MCF6138945.1"/>
    </source>
</evidence>
<reference evidence="8 9" key="1">
    <citation type="submission" date="2022-01" db="EMBL/GenBank/DDBJ databases">
        <title>Alkalihalobacillus sp. EGI L200015, a novel bacterium isolated from a salt lake sediment.</title>
        <authorList>
            <person name="Gao L."/>
            <person name="Fang B.-Z."/>
            <person name="Li W.-J."/>
        </authorList>
    </citation>
    <scope>NUCLEOTIDE SEQUENCE [LARGE SCALE GENOMIC DNA]</scope>
    <source>
        <strain evidence="8 9">KCTC 12718</strain>
    </source>
</reference>
<evidence type="ECO:0000256" key="6">
    <source>
        <dbReference type="SAM" id="Phobius"/>
    </source>
</evidence>
<keyword evidence="9" id="KW-1185">Reference proteome</keyword>